<gene>
    <name evidence="3" type="ORF">FK219_011995</name>
</gene>
<dbReference type="EMBL" id="VIKT02000026">
    <property type="protein sequence ID" value="NHF63945.1"/>
    <property type="molecule type" value="Genomic_DNA"/>
</dbReference>
<accession>A0A9E5JQV4</accession>
<evidence type="ECO:0000256" key="2">
    <source>
        <dbReference type="SAM" id="Phobius"/>
    </source>
</evidence>
<reference evidence="3 4" key="1">
    <citation type="submission" date="2020-03" db="EMBL/GenBank/DDBJ databases">
        <title>Chryseoglobus sp. isolated from a deep-sea seamount.</title>
        <authorList>
            <person name="Zhang D.-C."/>
        </authorList>
    </citation>
    <scope>NUCLEOTIDE SEQUENCE [LARGE SCALE GENOMIC DNA]</scope>
    <source>
        <strain evidence="3 4">KN1116</strain>
    </source>
</reference>
<evidence type="ECO:0000313" key="4">
    <source>
        <dbReference type="Proteomes" id="UP000818266"/>
    </source>
</evidence>
<keyword evidence="2" id="KW-1133">Transmembrane helix</keyword>
<comment type="caution">
    <text evidence="3">The sequence shown here is derived from an EMBL/GenBank/DDBJ whole genome shotgun (WGS) entry which is preliminary data.</text>
</comment>
<keyword evidence="2" id="KW-0472">Membrane</keyword>
<feature type="region of interest" description="Disordered" evidence="1">
    <location>
        <begin position="134"/>
        <end position="171"/>
    </location>
</feature>
<dbReference type="AlphaFoldDB" id="A0A9E5JQV4"/>
<organism evidence="3 4">
    <name type="scientific">Microcella pacifica</name>
    <dbReference type="NCBI Taxonomy" id="2591847"/>
    <lineage>
        <taxon>Bacteria</taxon>
        <taxon>Bacillati</taxon>
        <taxon>Actinomycetota</taxon>
        <taxon>Actinomycetes</taxon>
        <taxon>Micrococcales</taxon>
        <taxon>Microbacteriaceae</taxon>
        <taxon>Microcella</taxon>
    </lineage>
</organism>
<feature type="transmembrane region" description="Helical" evidence="2">
    <location>
        <begin position="16"/>
        <end position="39"/>
    </location>
</feature>
<evidence type="ECO:0000256" key="1">
    <source>
        <dbReference type="SAM" id="MobiDB-lite"/>
    </source>
</evidence>
<name>A0A9E5JQV4_9MICO</name>
<protein>
    <submittedName>
        <fullName evidence="3">Uncharacterized protein</fullName>
    </submittedName>
</protein>
<sequence length="171" mass="18452">MTGRPHAVLRAPLGRWGAALVLAVSAVVVGAIALALEGVVPTPARLVVAAAALLSFGWLVVAVWVVTLRWRTSVRSDGEALVVRGPLGASVIPFHAGLSIGRWLDRRQRPRLWGARRAQAARTAQWQTGVRARRSLRGCHRSESHRSRGPPARARGHRTRVTQPLSLPTAT</sequence>
<keyword evidence="2" id="KW-0812">Transmembrane</keyword>
<dbReference type="RefSeq" id="WP_152584153.1">
    <property type="nucleotide sequence ID" value="NZ_VIKT02000026.1"/>
</dbReference>
<dbReference type="Proteomes" id="UP000818266">
    <property type="component" value="Unassembled WGS sequence"/>
</dbReference>
<feature type="compositionally biased region" description="Polar residues" evidence="1">
    <location>
        <begin position="161"/>
        <end position="171"/>
    </location>
</feature>
<evidence type="ECO:0000313" key="3">
    <source>
        <dbReference type="EMBL" id="NHF63945.1"/>
    </source>
</evidence>
<keyword evidence="4" id="KW-1185">Reference proteome</keyword>
<proteinExistence type="predicted"/>
<dbReference type="OrthoDB" id="5111110at2"/>
<feature type="transmembrane region" description="Helical" evidence="2">
    <location>
        <begin position="46"/>
        <end position="67"/>
    </location>
</feature>